<dbReference type="InterPro" id="IPR023631">
    <property type="entry name" value="Amidase_dom"/>
</dbReference>
<dbReference type="AlphaFoldDB" id="A0A4U0UK82"/>
<comment type="caution">
    <text evidence="8">The sequence shown here is derived from an EMBL/GenBank/DDBJ whole genome shotgun (WGS) entry which is preliminary data.</text>
</comment>
<evidence type="ECO:0000256" key="4">
    <source>
        <dbReference type="ARBA" id="ARBA00022801"/>
    </source>
</evidence>
<dbReference type="EC" id="3.5.1.4" evidence="3"/>
<dbReference type="Gene3D" id="3.90.1300.10">
    <property type="entry name" value="Amidase signature (AS) domain"/>
    <property type="match status" value="1"/>
</dbReference>
<feature type="binding site" evidence="6">
    <location>
        <begin position="237"/>
        <end position="240"/>
    </location>
    <ligand>
        <name>substrate</name>
    </ligand>
</feature>
<proteinExistence type="inferred from homology"/>
<feature type="active site" description="Charge relay system" evidence="5">
    <location>
        <position position="216"/>
    </location>
</feature>
<evidence type="ECO:0000256" key="2">
    <source>
        <dbReference type="ARBA" id="ARBA00009199"/>
    </source>
</evidence>
<dbReference type="EMBL" id="NAJP01000071">
    <property type="protein sequence ID" value="TKA35226.1"/>
    <property type="molecule type" value="Genomic_DNA"/>
</dbReference>
<reference evidence="8 9" key="1">
    <citation type="submission" date="2017-03" db="EMBL/GenBank/DDBJ databases">
        <title>Genomes of endolithic fungi from Antarctica.</title>
        <authorList>
            <person name="Coleine C."/>
            <person name="Masonjones S."/>
            <person name="Stajich J.E."/>
        </authorList>
    </citation>
    <scope>NUCLEOTIDE SEQUENCE [LARGE SCALE GENOMIC DNA]</scope>
    <source>
        <strain evidence="8 9">CCFEE 5311</strain>
    </source>
</reference>
<evidence type="ECO:0000259" key="7">
    <source>
        <dbReference type="Pfam" id="PF01425"/>
    </source>
</evidence>
<feature type="domain" description="Amidase" evidence="7">
    <location>
        <begin position="85"/>
        <end position="530"/>
    </location>
</feature>
<accession>A0A4U0UK82</accession>
<name>A0A4U0UK82_9PEZI</name>
<dbReference type="PROSITE" id="PS00571">
    <property type="entry name" value="AMIDASES"/>
    <property type="match status" value="1"/>
</dbReference>
<feature type="binding site" evidence="6">
    <location>
        <position position="190"/>
    </location>
    <ligand>
        <name>substrate</name>
    </ligand>
</feature>
<dbReference type="Proteomes" id="UP000310066">
    <property type="component" value="Unassembled WGS sequence"/>
</dbReference>
<dbReference type="SUPFAM" id="SSF75304">
    <property type="entry name" value="Amidase signature (AS) enzymes"/>
    <property type="match status" value="1"/>
</dbReference>
<dbReference type="PANTHER" id="PTHR46072:SF11">
    <property type="entry name" value="AMIDASE-RELATED"/>
    <property type="match status" value="1"/>
</dbReference>
<dbReference type="PANTHER" id="PTHR46072">
    <property type="entry name" value="AMIDASE-RELATED-RELATED"/>
    <property type="match status" value="1"/>
</dbReference>
<dbReference type="Pfam" id="PF01425">
    <property type="entry name" value="Amidase"/>
    <property type="match status" value="1"/>
</dbReference>
<dbReference type="InterPro" id="IPR036928">
    <property type="entry name" value="AS_sf"/>
</dbReference>
<feature type="active site" description="Charge relay system" evidence="5">
    <location>
        <position position="141"/>
    </location>
</feature>
<evidence type="ECO:0000256" key="5">
    <source>
        <dbReference type="PIRSR" id="PIRSR001221-1"/>
    </source>
</evidence>
<evidence type="ECO:0000313" key="9">
    <source>
        <dbReference type="Proteomes" id="UP000310066"/>
    </source>
</evidence>
<comment type="catalytic activity">
    <reaction evidence="1">
        <text>a monocarboxylic acid amide + H2O = a monocarboxylate + NH4(+)</text>
        <dbReference type="Rhea" id="RHEA:12020"/>
        <dbReference type="ChEBI" id="CHEBI:15377"/>
        <dbReference type="ChEBI" id="CHEBI:28938"/>
        <dbReference type="ChEBI" id="CHEBI:35757"/>
        <dbReference type="ChEBI" id="CHEBI:83628"/>
        <dbReference type="EC" id="3.5.1.4"/>
    </reaction>
</comment>
<dbReference type="GO" id="GO:0004040">
    <property type="term" value="F:amidase activity"/>
    <property type="evidence" value="ECO:0007669"/>
    <property type="project" value="UniProtKB-EC"/>
</dbReference>
<feature type="active site" description="Acyl-ester intermediate" evidence="5">
    <location>
        <position position="240"/>
    </location>
</feature>
<protein>
    <recommendedName>
        <fullName evidence="3">amidase</fullName>
        <ecNumber evidence="3">3.5.1.4</ecNumber>
    </recommendedName>
</protein>
<evidence type="ECO:0000256" key="3">
    <source>
        <dbReference type="ARBA" id="ARBA00012922"/>
    </source>
</evidence>
<dbReference type="OrthoDB" id="6428749at2759"/>
<sequence length="542" mass="58510">MAGSEPPEMESDWTDIAAKAQTKLRNSIPAEYRIPHDKLPPEDQLDVTGFPAKCGLMSEVELKITESYATEIVGAVAAGEWTAVEVTNAFCRRAAIAHQVTNCLTVVMFDDALKQAKKLDEHFSSTGKTIGPLHGLPVSLKDNFNVPGYPSSVGFCAWALEPVKKESTIVGTLRDLGAVAYCKTNVPTAMMIAESVNNCYGRTVNPLNRNLTSGGSSGGESALIAMKGSPLGIGTDIGGSLRIPAACTGIFTIRPSFGRFPHFDASTGMAGQEAVASVHGPMARSVADLRLFAENVSNSAPWLKDPKCIPMPYRSVELKQKLKFAVLWDNGMVHPTPPVARALKEVAAKLAAAGHQVIDWPADDHAEAMDLMGKLFVADGGQSIKKILEASGEPLRPEMQAYGQVKDLGVYELWQLQKQRTALAKRYLDRWAACEGLDAILSPTTPYAAPKSGDFKTVSYTGVYNILDSTATSFPTGVLVDREKDVYASDFKAYGEVDEVTKKDYEPAAVHGMPVSLQLIGRRLEEEKMLAITERVVEDLAS</sequence>
<organism evidence="8 9">
    <name type="scientific">Friedmanniomyces endolithicus</name>
    <dbReference type="NCBI Taxonomy" id="329885"/>
    <lineage>
        <taxon>Eukaryota</taxon>
        <taxon>Fungi</taxon>
        <taxon>Dikarya</taxon>
        <taxon>Ascomycota</taxon>
        <taxon>Pezizomycotina</taxon>
        <taxon>Dothideomycetes</taxon>
        <taxon>Dothideomycetidae</taxon>
        <taxon>Mycosphaerellales</taxon>
        <taxon>Teratosphaeriaceae</taxon>
        <taxon>Friedmanniomyces</taxon>
    </lineage>
</organism>
<evidence type="ECO:0000256" key="6">
    <source>
        <dbReference type="PIRSR" id="PIRSR001221-2"/>
    </source>
</evidence>
<dbReference type="InterPro" id="IPR020556">
    <property type="entry name" value="Amidase_CS"/>
</dbReference>
<comment type="similarity">
    <text evidence="2">Belongs to the amidase family.</text>
</comment>
<dbReference type="STRING" id="329885.A0A4U0UK82"/>
<keyword evidence="4" id="KW-0378">Hydrolase</keyword>
<evidence type="ECO:0000313" key="8">
    <source>
        <dbReference type="EMBL" id="TKA35226.1"/>
    </source>
</evidence>
<feature type="binding site" evidence="6">
    <location>
        <position position="216"/>
    </location>
    <ligand>
        <name>substrate</name>
    </ligand>
</feature>
<dbReference type="PIRSF" id="PIRSF001221">
    <property type="entry name" value="Amidase_fungi"/>
    <property type="match status" value="1"/>
</dbReference>
<gene>
    <name evidence="8" type="ORF">B0A54_12501</name>
</gene>
<evidence type="ECO:0000256" key="1">
    <source>
        <dbReference type="ARBA" id="ARBA00001311"/>
    </source>
</evidence>